<feature type="transmembrane region" description="Helical" evidence="1">
    <location>
        <begin position="161"/>
        <end position="187"/>
    </location>
</feature>
<accession>A0A4Q1DBR3</accession>
<sequence>MLSNEITPANGSHRDNTLSTYRKFNDKALAAELIEMLKNKGIIYELEDSTQFFDPSYAYNEATMEIRIRLQQEDFDKADEMLAEYYKPILDSLEKDYHLYSFTDEELMDVVAKPDEWGIVDQLLAPRILKERGIELTQQVIGMLKRNRLKDLEKTEEAPRYLILIGYTSSLLGGLLGIIIGWHLSFFKKTLPDGTRHYAYRTSDRDHGTRMILLSAIVLISLTIWLYWGE</sequence>
<dbReference type="AlphaFoldDB" id="A0A4Q1DBR3"/>
<keyword evidence="1" id="KW-0472">Membrane</keyword>
<dbReference type="RefSeq" id="WP_129001784.1">
    <property type="nucleotide sequence ID" value="NZ_SDHZ01000001.1"/>
</dbReference>
<keyword evidence="3" id="KW-1185">Reference proteome</keyword>
<proteinExistence type="predicted"/>
<dbReference type="EMBL" id="SDHZ01000001">
    <property type="protein sequence ID" value="RXK86033.1"/>
    <property type="molecule type" value="Genomic_DNA"/>
</dbReference>
<evidence type="ECO:0000256" key="1">
    <source>
        <dbReference type="SAM" id="Phobius"/>
    </source>
</evidence>
<evidence type="ECO:0000313" key="2">
    <source>
        <dbReference type="EMBL" id="RXK86033.1"/>
    </source>
</evidence>
<name>A0A4Q1DBR3_9BACT</name>
<evidence type="ECO:0000313" key="3">
    <source>
        <dbReference type="Proteomes" id="UP000290545"/>
    </source>
</evidence>
<organism evidence="2 3">
    <name type="scientific">Filimonas effusa</name>
    <dbReference type="NCBI Taxonomy" id="2508721"/>
    <lineage>
        <taxon>Bacteria</taxon>
        <taxon>Pseudomonadati</taxon>
        <taxon>Bacteroidota</taxon>
        <taxon>Chitinophagia</taxon>
        <taxon>Chitinophagales</taxon>
        <taxon>Chitinophagaceae</taxon>
        <taxon>Filimonas</taxon>
    </lineage>
</organism>
<protein>
    <submittedName>
        <fullName evidence="2">Uncharacterized protein</fullName>
    </submittedName>
</protein>
<keyword evidence="1" id="KW-0812">Transmembrane</keyword>
<dbReference type="OrthoDB" id="9814194at2"/>
<keyword evidence="1" id="KW-1133">Transmembrane helix</keyword>
<comment type="caution">
    <text evidence="2">The sequence shown here is derived from an EMBL/GenBank/DDBJ whole genome shotgun (WGS) entry which is preliminary data.</text>
</comment>
<feature type="transmembrane region" description="Helical" evidence="1">
    <location>
        <begin position="208"/>
        <end position="228"/>
    </location>
</feature>
<reference evidence="2 3" key="1">
    <citation type="submission" date="2019-01" db="EMBL/GenBank/DDBJ databases">
        <title>Filimonas sp. strain TTM-71.</title>
        <authorList>
            <person name="Chen W.-M."/>
        </authorList>
    </citation>
    <scope>NUCLEOTIDE SEQUENCE [LARGE SCALE GENOMIC DNA]</scope>
    <source>
        <strain evidence="2 3">TTM-71</strain>
    </source>
</reference>
<gene>
    <name evidence="2" type="ORF">ESB13_04280</name>
</gene>
<dbReference type="Proteomes" id="UP000290545">
    <property type="component" value="Unassembled WGS sequence"/>
</dbReference>